<feature type="region of interest" description="Disordered" evidence="1">
    <location>
        <begin position="245"/>
        <end position="264"/>
    </location>
</feature>
<feature type="region of interest" description="Disordered" evidence="1">
    <location>
        <begin position="1"/>
        <end position="107"/>
    </location>
</feature>
<sequence>MSTGADTPPASQGEPMAAEAQHLEVVAKSTKRRHSGIADVEEASNVSEDATDAATPKPSPNKRRRKDSGLVAADEAARQSTHEDVVEADKKRKPVSKAALEAAKQKEKEEKKLMLAAAKKLRQEERAALKAVRDAKKKVEEVERKKRKEQRAQKKAWKKAWEDYLEEHNVDGETVDWTEGEEPECITQTDAGKVYGLKPSELGCLRHHPKVNFKYGNTTKLFNEEEVRRLAFRKVAMLVGVKGGETAEEEDELISQGRKLWEER</sequence>
<protein>
    <submittedName>
        <fullName evidence="2">Uncharacterized protein</fullName>
    </submittedName>
</protein>
<feature type="compositionally biased region" description="Basic and acidic residues" evidence="1">
    <location>
        <begin position="133"/>
        <end position="144"/>
    </location>
</feature>
<accession>A0ABR3S5W6</accession>
<dbReference type="Proteomes" id="UP001521785">
    <property type="component" value="Unassembled WGS sequence"/>
</dbReference>
<evidence type="ECO:0000313" key="3">
    <source>
        <dbReference type="Proteomes" id="UP001521785"/>
    </source>
</evidence>
<comment type="caution">
    <text evidence="2">The sequence shown here is derived from an EMBL/GenBank/DDBJ whole genome shotgun (WGS) entry which is preliminary data.</text>
</comment>
<evidence type="ECO:0000256" key="1">
    <source>
        <dbReference type="SAM" id="MobiDB-lite"/>
    </source>
</evidence>
<keyword evidence="3" id="KW-1185">Reference proteome</keyword>
<feature type="compositionally biased region" description="Basic and acidic residues" evidence="1">
    <location>
        <begin position="75"/>
        <end position="90"/>
    </location>
</feature>
<gene>
    <name evidence="2" type="ORF">SLS60_000300</name>
</gene>
<proteinExistence type="predicted"/>
<organism evidence="2 3">
    <name type="scientific">Paraconiothyrium brasiliense</name>
    <dbReference type="NCBI Taxonomy" id="300254"/>
    <lineage>
        <taxon>Eukaryota</taxon>
        <taxon>Fungi</taxon>
        <taxon>Dikarya</taxon>
        <taxon>Ascomycota</taxon>
        <taxon>Pezizomycotina</taxon>
        <taxon>Dothideomycetes</taxon>
        <taxon>Pleosporomycetidae</taxon>
        <taxon>Pleosporales</taxon>
        <taxon>Massarineae</taxon>
        <taxon>Didymosphaeriaceae</taxon>
        <taxon>Paraconiothyrium</taxon>
    </lineage>
</organism>
<dbReference type="EMBL" id="JAKJXO020000001">
    <property type="protein sequence ID" value="KAL1612077.1"/>
    <property type="molecule type" value="Genomic_DNA"/>
</dbReference>
<evidence type="ECO:0000313" key="2">
    <source>
        <dbReference type="EMBL" id="KAL1612077.1"/>
    </source>
</evidence>
<feature type="region of interest" description="Disordered" evidence="1">
    <location>
        <begin position="133"/>
        <end position="153"/>
    </location>
</feature>
<reference evidence="2 3" key="1">
    <citation type="submission" date="2024-02" db="EMBL/GenBank/DDBJ databases">
        <title>De novo assembly and annotation of 12 fungi associated with fruit tree decline syndrome in Ontario, Canada.</title>
        <authorList>
            <person name="Sulman M."/>
            <person name="Ellouze W."/>
            <person name="Ilyukhin E."/>
        </authorList>
    </citation>
    <scope>NUCLEOTIDE SEQUENCE [LARGE SCALE GENOMIC DNA]</scope>
    <source>
        <strain evidence="2 3">M42-189</strain>
    </source>
</reference>
<name>A0ABR3S5W6_9PLEO</name>